<comment type="similarity">
    <text evidence="2">Belongs to the class-I pyridoxal-phosphate-dependent aminotransferase family.</text>
</comment>
<dbReference type="SUPFAM" id="SSF53383">
    <property type="entry name" value="PLP-dependent transferases"/>
    <property type="match status" value="1"/>
</dbReference>
<dbReference type="Pfam" id="PF00155">
    <property type="entry name" value="Aminotran_1_2"/>
    <property type="match status" value="1"/>
</dbReference>
<dbReference type="InterPro" id="IPR000796">
    <property type="entry name" value="Asp_trans"/>
</dbReference>
<evidence type="ECO:0000256" key="5">
    <source>
        <dbReference type="ARBA" id="ARBA00022679"/>
    </source>
</evidence>
<dbReference type="Gene3D" id="3.90.1150.10">
    <property type="entry name" value="Aspartate Aminotransferase, domain 1"/>
    <property type="match status" value="1"/>
</dbReference>
<dbReference type="GO" id="GO:0042802">
    <property type="term" value="F:identical protein binding"/>
    <property type="evidence" value="ECO:0007669"/>
    <property type="project" value="TreeGrafter"/>
</dbReference>
<protein>
    <submittedName>
        <fullName evidence="8">Aminotransferase class I/II-fold pyridoxal phosphate-dependent enzyme</fullName>
    </submittedName>
</protein>
<comment type="subunit">
    <text evidence="3">Homodimer.</text>
</comment>
<dbReference type="InterPro" id="IPR015424">
    <property type="entry name" value="PyrdxlP-dep_Trfase"/>
</dbReference>
<gene>
    <name evidence="8" type="ORF">DW687_01955</name>
</gene>
<evidence type="ECO:0000256" key="1">
    <source>
        <dbReference type="ARBA" id="ARBA00001933"/>
    </source>
</evidence>
<sequence length="415" mass="46779">MSNNMVADHAIRPVENDTIFTISAKASEAVLKYGAENVINSSMGVLLEDNGDFVAFKSVYSYLKDLDNPKIAAYASIEGDSDFLQAIKKACFKNHMPNAYIEAVATPGGSGAIHHAIFNYTNIGDSILTSSLYWDPYNTMCVENSRKLDTYNMFNGNGGLDIDAFKEKFDYHLNKQKRLLTIFNTPAHNPTGYSISDEEWDKIINILKQGASNKENKIIVLVDVAYIDFCDEKFDRRAFMEKFAGLDENILILFAFSASKGYTMYGLRNGALLCVTSKEEIAKEFFYTNLHSNRGTWSNGTKGAMRVLTDIINDEKVGNPFYEEREHYVKLLRKRADVFLEKSREVGLELYPYKDGFFVCIPCKNPLEACEKLMKNNVFAIPLQTGLRFAVCAVSEDKCMIAPKKIKEVLAECDE</sequence>
<comment type="caution">
    <text evidence="8">The sequence shown here is derived from an EMBL/GenBank/DDBJ whole genome shotgun (WGS) entry which is preliminary data.</text>
</comment>
<keyword evidence="6" id="KW-0663">Pyridoxal phosphate</keyword>
<evidence type="ECO:0000256" key="3">
    <source>
        <dbReference type="ARBA" id="ARBA00011738"/>
    </source>
</evidence>
<dbReference type="PANTHER" id="PTHR11879:SF22">
    <property type="entry name" value="ASPARTATE AMINOTRANSFERASE, MITOCHONDRIAL"/>
    <property type="match status" value="1"/>
</dbReference>
<dbReference type="AlphaFoldDB" id="A0A3E3E1Q0"/>
<dbReference type="GO" id="GO:0030170">
    <property type="term" value="F:pyridoxal phosphate binding"/>
    <property type="evidence" value="ECO:0007669"/>
    <property type="project" value="InterPro"/>
</dbReference>
<comment type="cofactor">
    <cofactor evidence="1">
        <name>pyridoxal 5'-phosphate</name>
        <dbReference type="ChEBI" id="CHEBI:597326"/>
    </cofactor>
</comment>
<dbReference type="Proteomes" id="UP000261212">
    <property type="component" value="Unassembled WGS sequence"/>
</dbReference>
<dbReference type="RefSeq" id="WP_117531244.1">
    <property type="nucleotide sequence ID" value="NZ_QUSM01000002.1"/>
</dbReference>
<proteinExistence type="inferred from homology"/>
<evidence type="ECO:0000313" key="9">
    <source>
        <dbReference type="Proteomes" id="UP000261212"/>
    </source>
</evidence>
<dbReference type="InterPro" id="IPR015421">
    <property type="entry name" value="PyrdxlP-dep_Trfase_major"/>
</dbReference>
<dbReference type="GO" id="GO:0006520">
    <property type="term" value="P:amino acid metabolic process"/>
    <property type="evidence" value="ECO:0007669"/>
    <property type="project" value="InterPro"/>
</dbReference>
<name>A0A3E3E1Q0_9FIRM</name>
<evidence type="ECO:0000313" key="8">
    <source>
        <dbReference type="EMBL" id="RGD75109.1"/>
    </source>
</evidence>
<accession>A0A3E3E1Q0</accession>
<dbReference type="GO" id="GO:0008483">
    <property type="term" value="F:transaminase activity"/>
    <property type="evidence" value="ECO:0007669"/>
    <property type="project" value="UniProtKB-KW"/>
</dbReference>
<dbReference type="CDD" id="cd00609">
    <property type="entry name" value="AAT_like"/>
    <property type="match status" value="1"/>
</dbReference>
<evidence type="ECO:0000256" key="2">
    <source>
        <dbReference type="ARBA" id="ARBA00007441"/>
    </source>
</evidence>
<keyword evidence="5 8" id="KW-0808">Transferase</keyword>
<evidence type="ECO:0000259" key="7">
    <source>
        <dbReference type="Pfam" id="PF00155"/>
    </source>
</evidence>
<evidence type="ECO:0000256" key="6">
    <source>
        <dbReference type="ARBA" id="ARBA00022898"/>
    </source>
</evidence>
<organism evidence="8 9">
    <name type="scientific">Anaerofustis stercorihominis</name>
    <dbReference type="NCBI Taxonomy" id="214853"/>
    <lineage>
        <taxon>Bacteria</taxon>
        <taxon>Bacillati</taxon>
        <taxon>Bacillota</taxon>
        <taxon>Clostridia</taxon>
        <taxon>Eubacteriales</taxon>
        <taxon>Eubacteriaceae</taxon>
        <taxon>Anaerofustis</taxon>
    </lineage>
</organism>
<dbReference type="EMBL" id="QUSM01000002">
    <property type="protein sequence ID" value="RGD75109.1"/>
    <property type="molecule type" value="Genomic_DNA"/>
</dbReference>
<dbReference type="InterPro" id="IPR004839">
    <property type="entry name" value="Aminotransferase_I/II_large"/>
</dbReference>
<dbReference type="InterPro" id="IPR015422">
    <property type="entry name" value="PyrdxlP-dep_Trfase_small"/>
</dbReference>
<dbReference type="PANTHER" id="PTHR11879">
    <property type="entry name" value="ASPARTATE AMINOTRANSFERASE"/>
    <property type="match status" value="1"/>
</dbReference>
<reference evidence="8 9" key="1">
    <citation type="submission" date="2018-08" db="EMBL/GenBank/DDBJ databases">
        <title>A genome reference for cultivated species of the human gut microbiota.</title>
        <authorList>
            <person name="Zou Y."/>
            <person name="Xue W."/>
            <person name="Luo G."/>
        </authorList>
    </citation>
    <scope>NUCLEOTIDE SEQUENCE [LARGE SCALE GENOMIC DNA]</scope>
    <source>
        <strain evidence="8 9">AM25-6</strain>
    </source>
</reference>
<evidence type="ECO:0000256" key="4">
    <source>
        <dbReference type="ARBA" id="ARBA00022576"/>
    </source>
</evidence>
<dbReference type="Gene3D" id="3.40.640.10">
    <property type="entry name" value="Type I PLP-dependent aspartate aminotransferase-like (Major domain)"/>
    <property type="match status" value="1"/>
</dbReference>
<feature type="domain" description="Aminotransferase class I/classII large" evidence="7">
    <location>
        <begin position="37"/>
        <end position="402"/>
    </location>
</feature>
<keyword evidence="4 8" id="KW-0032">Aminotransferase</keyword>